<feature type="signal peptide" evidence="2">
    <location>
        <begin position="1"/>
        <end position="21"/>
    </location>
</feature>
<organism evidence="3 4">
    <name type="scientific">Lacrimispora defluvii</name>
    <dbReference type="NCBI Taxonomy" id="2719233"/>
    <lineage>
        <taxon>Bacteria</taxon>
        <taxon>Bacillati</taxon>
        <taxon>Bacillota</taxon>
        <taxon>Clostridia</taxon>
        <taxon>Lachnospirales</taxon>
        <taxon>Lachnospiraceae</taxon>
        <taxon>Lacrimispora</taxon>
    </lineage>
</organism>
<protein>
    <submittedName>
        <fullName evidence="3">Uncharacterized protein</fullName>
    </submittedName>
</protein>
<feature type="transmembrane region" description="Helical" evidence="1">
    <location>
        <begin position="172"/>
        <end position="194"/>
    </location>
</feature>
<evidence type="ECO:0000313" key="3">
    <source>
        <dbReference type="EMBL" id="NNJ29170.1"/>
    </source>
</evidence>
<dbReference type="RefSeq" id="WP_170820449.1">
    <property type="nucleotide sequence ID" value="NZ_JAAOXG010000008.1"/>
</dbReference>
<keyword evidence="1" id="KW-0472">Membrane</keyword>
<evidence type="ECO:0000256" key="1">
    <source>
        <dbReference type="SAM" id="Phobius"/>
    </source>
</evidence>
<evidence type="ECO:0000313" key="4">
    <source>
        <dbReference type="Proteomes" id="UP000539052"/>
    </source>
</evidence>
<reference evidence="3 4" key="1">
    <citation type="submission" date="2020-03" db="EMBL/GenBank/DDBJ databases">
        <title>Genome Sequence of industrial isolate, B5A.</title>
        <authorList>
            <person name="Sharma S."/>
            <person name="Patil P.B."/>
            <person name="Korpole S."/>
        </authorList>
    </citation>
    <scope>NUCLEOTIDE SEQUENCE [LARGE SCALE GENOMIC DNA]</scope>
    <source>
        <strain evidence="3 4">PI-S10-B5A</strain>
    </source>
</reference>
<keyword evidence="4" id="KW-1185">Reference proteome</keyword>
<accession>A0ABX1VLJ6</accession>
<evidence type="ECO:0000256" key="2">
    <source>
        <dbReference type="SAM" id="SignalP"/>
    </source>
</evidence>
<keyword evidence="2" id="KW-0732">Signal</keyword>
<feature type="chain" id="PRO_5047465563" evidence="2">
    <location>
        <begin position="22"/>
        <end position="210"/>
    </location>
</feature>
<gene>
    <name evidence="3" type="ORF">G9470_05055</name>
</gene>
<keyword evidence="1" id="KW-0812">Transmembrane</keyword>
<dbReference type="EMBL" id="JAAOXG010000008">
    <property type="protein sequence ID" value="NNJ29170.1"/>
    <property type="molecule type" value="Genomic_DNA"/>
</dbReference>
<proteinExistence type="predicted"/>
<name>A0ABX1VLJ6_9FIRM</name>
<sequence>MSVRLALAVLISAIFCFPCYASSALPASPSNALIKGYDIPDFPKSDSYASYAIIKNTVSYSTNKDYADYILFAFFSPPVVMYGGYGFQDNTLHFSGHLGWNYDAFMYSLSLGKWVKLGGEYGLLNNYDLERDKLIMSTTTIVYKDKLKVFYYYFPVTSTFEQQPMFSDLIQLIYRVVISLIVVIVLIISIRIILKIIYRVVFFYLRKGVL</sequence>
<comment type="caution">
    <text evidence="3">The sequence shown here is derived from an EMBL/GenBank/DDBJ whole genome shotgun (WGS) entry which is preliminary data.</text>
</comment>
<keyword evidence="1" id="KW-1133">Transmembrane helix</keyword>
<dbReference type="Proteomes" id="UP000539052">
    <property type="component" value="Unassembled WGS sequence"/>
</dbReference>